<accession>A0A5N4B593</accession>
<dbReference type="AlphaFoldDB" id="A0A5N4B593"/>
<reference evidence="1 2" key="1">
    <citation type="journal article" date="2018" name="Elife">
        <title>Firefly genomes illuminate parallel origins of bioluminescence in beetles.</title>
        <authorList>
            <person name="Fallon T.R."/>
            <person name="Lower S.E."/>
            <person name="Chang C.H."/>
            <person name="Bessho-Uehara M."/>
            <person name="Martin G.J."/>
            <person name="Bewick A.J."/>
            <person name="Behringer M."/>
            <person name="Debat H.J."/>
            <person name="Wong I."/>
            <person name="Day J.C."/>
            <person name="Suvorov A."/>
            <person name="Silva C.J."/>
            <person name="Stanger-Hall K.F."/>
            <person name="Hall D.W."/>
            <person name="Schmitz R.J."/>
            <person name="Nelson D.R."/>
            <person name="Lewis S.M."/>
            <person name="Shigenobu S."/>
            <person name="Bybee S.M."/>
            <person name="Larracuente A.M."/>
            <person name="Oba Y."/>
            <person name="Weng J.K."/>
        </authorList>
    </citation>
    <scope>NUCLEOTIDE SEQUENCE [LARGE SCALE GENOMIC DNA]</scope>
    <source>
        <strain evidence="1">1611_PpyrPB1</strain>
        <tissue evidence="1">Whole body</tissue>
    </source>
</reference>
<gene>
    <name evidence="1" type="ORF">PPYR_01683</name>
</gene>
<name>A0A5N4B593_PHOPY</name>
<feature type="non-terminal residue" evidence="1">
    <location>
        <position position="59"/>
    </location>
</feature>
<evidence type="ECO:0000313" key="1">
    <source>
        <dbReference type="EMBL" id="KAB0804713.1"/>
    </source>
</evidence>
<dbReference type="GO" id="GO:0071897">
    <property type="term" value="P:DNA biosynthetic process"/>
    <property type="evidence" value="ECO:0007669"/>
    <property type="project" value="UniProtKB-ARBA"/>
</dbReference>
<dbReference type="Proteomes" id="UP000327044">
    <property type="component" value="Unassembled WGS sequence"/>
</dbReference>
<protein>
    <recommendedName>
        <fullName evidence="3">Reverse transcriptase domain-containing protein</fullName>
    </recommendedName>
</protein>
<organism evidence="1 2">
    <name type="scientific">Photinus pyralis</name>
    <name type="common">Common eastern firefly</name>
    <name type="synonym">Lampyris pyralis</name>
    <dbReference type="NCBI Taxonomy" id="7054"/>
    <lineage>
        <taxon>Eukaryota</taxon>
        <taxon>Metazoa</taxon>
        <taxon>Ecdysozoa</taxon>
        <taxon>Arthropoda</taxon>
        <taxon>Hexapoda</taxon>
        <taxon>Insecta</taxon>
        <taxon>Pterygota</taxon>
        <taxon>Neoptera</taxon>
        <taxon>Endopterygota</taxon>
        <taxon>Coleoptera</taxon>
        <taxon>Polyphaga</taxon>
        <taxon>Elateriformia</taxon>
        <taxon>Elateroidea</taxon>
        <taxon>Lampyridae</taxon>
        <taxon>Lampyrinae</taxon>
        <taxon>Photinus</taxon>
    </lineage>
</organism>
<comment type="caution">
    <text evidence="1">The sequence shown here is derived from an EMBL/GenBank/DDBJ whole genome shotgun (WGS) entry which is preliminary data.</text>
</comment>
<dbReference type="EMBL" id="VVIM01000001">
    <property type="protein sequence ID" value="KAB0804713.1"/>
    <property type="molecule type" value="Genomic_DNA"/>
</dbReference>
<dbReference type="InParanoid" id="A0A5N4B593"/>
<dbReference type="InterPro" id="IPR043502">
    <property type="entry name" value="DNA/RNA_pol_sf"/>
</dbReference>
<dbReference type="SUPFAM" id="SSF56672">
    <property type="entry name" value="DNA/RNA polymerases"/>
    <property type="match status" value="1"/>
</dbReference>
<proteinExistence type="predicted"/>
<dbReference type="InterPro" id="IPR043128">
    <property type="entry name" value="Rev_trsase/Diguanyl_cyclase"/>
</dbReference>
<keyword evidence="2" id="KW-1185">Reference proteome</keyword>
<evidence type="ECO:0000313" key="2">
    <source>
        <dbReference type="Proteomes" id="UP000327044"/>
    </source>
</evidence>
<sequence>MGLMRFTRLPYGVSSAPAIFQSTMERVLEGLKVGIYIDDVIISGRNFTECYTKVKEVLS</sequence>
<evidence type="ECO:0008006" key="3">
    <source>
        <dbReference type="Google" id="ProtNLM"/>
    </source>
</evidence>
<dbReference type="Gene3D" id="3.30.70.270">
    <property type="match status" value="1"/>
</dbReference>